<evidence type="ECO:0000313" key="11">
    <source>
        <dbReference type="EMBL" id="QAY61363.1"/>
    </source>
</evidence>
<dbReference type="GO" id="GO:0016020">
    <property type="term" value="C:membrane"/>
    <property type="evidence" value="ECO:0007669"/>
    <property type="project" value="InterPro"/>
</dbReference>
<dbReference type="Pfam" id="PF07730">
    <property type="entry name" value="HisKA_3"/>
    <property type="match status" value="1"/>
</dbReference>
<keyword evidence="9" id="KW-1133">Transmembrane helix</keyword>
<dbReference type="InterPro" id="IPR050482">
    <property type="entry name" value="Sensor_HK_TwoCompSys"/>
</dbReference>
<feature type="transmembrane region" description="Helical" evidence="9">
    <location>
        <begin position="41"/>
        <end position="60"/>
    </location>
</feature>
<dbReference type="GO" id="GO:0000155">
    <property type="term" value="F:phosphorelay sensor kinase activity"/>
    <property type="evidence" value="ECO:0007669"/>
    <property type="project" value="InterPro"/>
</dbReference>
<evidence type="ECO:0000256" key="8">
    <source>
        <dbReference type="ARBA" id="ARBA00023012"/>
    </source>
</evidence>
<dbReference type="OrthoDB" id="227596at2"/>
<dbReference type="EMBL" id="CP035494">
    <property type="protein sequence ID" value="QAY61363.1"/>
    <property type="molecule type" value="Genomic_DNA"/>
</dbReference>
<dbReference type="AlphaFoldDB" id="A0A4P6EIG7"/>
<dbReference type="GO" id="GO:0005524">
    <property type="term" value="F:ATP binding"/>
    <property type="evidence" value="ECO:0007669"/>
    <property type="project" value="UniProtKB-KW"/>
</dbReference>
<dbReference type="CDD" id="cd16917">
    <property type="entry name" value="HATPase_UhpB-NarQ-NarX-like"/>
    <property type="match status" value="1"/>
</dbReference>
<proteinExistence type="predicted"/>
<accession>A0A4P6EIG7</accession>
<dbReference type="Gene3D" id="1.20.5.1930">
    <property type="match status" value="1"/>
</dbReference>
<evidence type="ECO:0000256" key="4">
    <source>
        <dbReference type="ARBA" id="ARBA00022679"/>
    </source>
</evidence>
<feature type="transmembrane region" description="Helical" evidence="9">
    <location>
        <begin position="12"/>
        <end position="35"/>
    </location>
</feature>
<evidence type="ECO:0000313" key="12">
    <source>
        <dbReference type="Proteomes" id="UP000293995"/>
    </source>
</evidence>
<feature type="transmembrane region" description="Helical" evidence="9">
    <location>
        <begin position="67"/>
        <end position="90"/>
    </location>
</feature>
<organism evidence="11 12">
    <name type="scientific">Microbacterium protaetiae</name>
    <dbReference type="NCBI Taxonomy" id="2509458"/>
    <lineage>
        <taxon>Bacteria</taxon>
        <taxon>Bacillati</taxon>
        <taxon>Actinomycetota</taxon>
        <taxon>Actinomycetes</taxon>
        <taxon>Micrococcales</taxon>
        <taxon>Microbacteriaceae</taxon>
        <taxon>Microbacterium</taxon>
    </lineage>
</organism>
<evidence type="ECO:0000256" key="6">
    <source>
        <dbReference type="ARBA" id="ARBA00022777"/>
    </source>
</evidence>
<evidence type="ECO:0000256" key="2">
    <source>
        <dbReference type="ARBA" id="ARBA00012438"/>
    </source>
</evidence>
<keyword evidence="7" id="KW-0067">ATP-binding</keyword>
<dbReference type="InterPro" id="IPR036890">
    <property type="entry name" value="HATPase_C_sf"/>
</dbReference>
<evidence type="ECO:0000259" key="10">
    <source>
        <dbReference type="Pfam" id="PF07730"/>
    </source>
</evidence>
<keyword evidence="12" id="KW-1185">Reference proteome</keyword>
<evidence type="ECO:0000256" key="1">
    <source>
        <dbReference type="ARBA" id="ARBA00000085"/>
    </source>
</evidence>
<dbReference type="InterPro" id="IPR011712">
    <property type="entry name" value="Sig_transdc_His_kin_sub3_dim/P"/>
</dbReference>
<keyword evidence="8" id="KW-0902">Two-component regulatory system</keyword>
<comment type="catalytic activity">
    <reaction evidence="1">
        <text>ATP + protein L-histidine = ADP + protein N-phospho-L-histidine.</text>
        <dbReference type="EC" id="2.7.13.3"/>
    </reaction>
</comment>
<evidence type="ECO:0000256" key="9">
    <source>
        <dbReference type="SAM" id="Phobius"/>
    </source>
</evidence>
<keyword evidence="6 11" id="KW-0418">Kinase</keyword>
<reference evidence="11 12" key="1">
    <citation type="submission" date="2019-01" db="EMBL/GenBank/DDBJ databases">
        <title>Genome sequencing of strain DFW100M-13.</title>
        <authorList>
            <person name="Heo J."/>
            <person name="Kim S.-J."/>
            <person name="Kim J.-S."/>
            <person name="Hong S.-B."/>
            <person name="Kwon S.-W."/>
        </authorList>
    </citation>
    <scope>NUCLEOTIDE SEQUENCE [LARGE SCALE GENOMIC DNA]</scope>
    <source>
        <strain evidence="11 12">DFW100M-13</strain>
    </source>
</reference>
<dbReference type="PANTHER" id="PTHR24421">
    <property type="entry name" value="NITRATE/NITRITE SENSOR PROTEIN NARX-RELATED"/>
    <property type="match status" value="1"/>
</dbReference>
<protein>
    <recommendedName>
        <fullName evidence="2">histidine kinase</fullName>
        <ecNumber evidence="2">2.7.13.3</ecNumber>
    </recommendedName>
</protein>
<dbReference type="EC" id="2.7.13.3" evidence="2"/>
<name>A0A4P6EIG7_9MICO</name>
<keyword evidence="9" id="KW-0812">Transmembrane</keyword>
<dbReference type="Gene3D" id="3.30.565.10">
    <property type="entry name" value="Histidine kinase-like ATPase, C-terminal domain"/>
    <property type="match status" value="1"/>
</dbReference>
<keyword evidence="3" id="KW-0597">Phosphoprotein</keyword>
<dbReference type="KEGG" id="mprt:ET475_16195"/>
<keyword evidence="9" id="KW-0472">Membrane</keyword>
<sequence>MHGAWRRAGWRGTVFDVAPAAGLWVAGVLDIVFGLSESVGAAPVASSFVPMTVICALLVLRRRFALLVQIGVAVVIAVPVWVVPLALGYWGEFIPWLVALYSCARHEERMVRQIAGAVVSAVTLTVISLRFPEMADPGDLLYDGVLLAAAFTLGLFARSWARYRDGALRQELERAQADERAATQERARIARELHDVISHTITVIVMQAGGARLAAASDPSVAVEALARIEGLGRESLNELRTLLEVLREDGQAPEGTAPQPTLSDVDALCAQMRELGLPVQLHTEGVGAALAPSIQLAGYRIVQEGLTNVLKHAGNVDTGVRLASSGGVMTIEVSCAPGAGGSSLGGTDHGLLGLRERVAALGGTLMTGPRADGGYLLRAELPLEQRVS</sequence>
<dbReference type="RefSeq" id="WP_129392654.1">
    <property type="nucleotide sequence ID" value="NZ_CP035494.1"/>
</dbReference>
<feature type="transmembrane region" description="Helical" evidence="9">
    <location>
        <begin position="141"/>
        <end position="161"/>
    </location>
</feature>
<dbReference type="PANTHER" id="PTHR24421:SF10">
    <property type="entry name" value="NITRATE_NITRITE SENSOR PROTEIN NARQ"/>
    <property type="match status" value="1"/>
</dbReference>
<feature type="domain" description="Signal transduction histidine kinase subgroup 3 dimerisation and phosphoacceptor" evidence="10">
    <location>
        <begin position="185"/>
        <end position="250"/>
    </location>
</feature>
<keyword evidence="4" id="KW-0808">Transferase</keyword>
<gene>
    <name evidence="11" type="ORF">ET475_16195</name>
</gene>
<evidence type="ECO:0000256" key="3">
    <source>
        <dbReference type="ARBA" id="ARBA00022553"/>
    </source>
</evidence>
<evidence type="ECO:0000256" key="7">
    <source>
        <dbReference type="ARBA" id="ARBA00022840"/>
    </source>
</evidence>
<dbReference type="SUPFAM" id="SSF55874">
    <property type="entry name" value="ATPase domain of HSP90 chaperone/DNA topoisomerase II/histidine kinase"/>
    <property type="match status" value="1"/>
</dbReference>
<keyword evidence="5" id="KW-0547">Nucleotide-binding</keyword>
<dbReference type="GO" id="GO:0046983">
    <property type="term" value="F:protein dimerization activity"/>
    <property type="evidence" value="ECO:0007669"/>
    <property type="project" value="InterPro"/>
</dbReference>
<evidence type="ECO:0000256" key="5">
    <source>
        <dbReference type="ARBA" id="ARBA00022741"/>
    </source>
</evidence>
<dbReference type="Proteomes" id="UP000293995">
    <property type="component" value="Chromosome"/>
</dbReference>